<accession>A0ACB9JDY4</accession>
<organism evidence="1 2">
    <name type="scientific">Smallanthus sonchifolius</name>
    <dbReference type="NCBI Taxonomy" id="185202"/>
    <lineage>
        <taxon>Eukaryota</taxon>
        <taxon>Viridiplantae</taxon>
        <taxon>Streptophyta</taxon>
        <taxon>Embryophyta</taxon>
        <taxon>Tracheophyta</taxon>
        <taxon>Spermatophyta</taxon>
        <taxon>Magnoliopsida</taxon>
        <taxon>eudicotyledons</taxon>
        <taxon>Gunneridae</taxon>
        <taxon>Pentapetalae</taxon>
        <taxon>asterids</taxon>
        <taxon>campanulids</taxon>
        <taxon>Asterales</taxon>
        <taxon>Asteraceae</taxon>
        <taxon>Asteroideae</taxon>
        <taxon>Heliantheae alliance</taxon>
        <taxon>Millerieae</taxon>
        <taxon>Smallanthus</taxon>
    </lineage>
</organism>
<gene>
    <name evidence="1" type="ORF">L1987_12508</name>
</gene>
<name>A0ACB9JDY4_9ASTR</name>
<reference evidence="1 2" key="2">
    <citation type="journal article" date="2022" name="Mol. Ecol. Resour.">
        <title>The genomes of chicory, endive, great burdock and yacon provide insights into Asteraceae paleo-polyploidization history and plant inulin production.</title>
        <authorList>
            <person name="Fan W."/>
            <person name="Wang S."/>
            <person name="Wang H."/>
            <person name="Wang A."/>
            <person name="Jiang F."/>
            <person name="Liu H."/>
            <person name="Zhao H."/>
            <person name="Xu D."/>
            <person name="Zhang Y."/>
        </authorList>
    </citation>
    <scope>NUCLEOTIDE SEQUENCE [LARGE SCALE GENOMIC DNA]</scope>
    <source>
        <strain evidence="2">cv. Yunnan</strain>
        <tissue evidence="1">Leaves</tissue>
    </source>
</reference>
<proteinExistence type="predicted"/>
<evidence type="ECO:0000313" key="2">
    <source>
        <dbReference type="Proteomes" id="UP001056120"/>
    </source>
</evidence>
<reference evidence="2" key="1">
    <citation type="journal article" date="2022" name="Mol. Ecol. Resour.">
        <title>The genomes of chicory, endive, great burdock and yacon provide insights into Asteraceae palaeo-polyploidization history and plant inulin production.</title>
        <authorList>
            <person name="Fan W."/>
            <person name="Wang S."/>
            <person name="Wang H."/>
            <person name="Wang A."/>
            <person name="Jiang F."/>
            <person name="Liu H."/>
            <person name="Zhao H."/>
            <person name="Xu D."/>
            <person name="Zhang Y."/>
        </authorList>
    </citation>
    <scope>NUCLEOTIDE SEQUENCE [LARGE SCALE GENOMIC DNA]</scope>
    <source>
        <strain evidence="2">cv. Yunnan</strain>
    </source>
</reference>
<protein>
    <submittedName>
        <fullName evidence="1">Uncharacterized protein</fullName>
    </submittedName>
</protein>
<dbReference type="Proteomes" id="UP001056120">
    <property type="component" value="Linkage Group LG04"/>
</dbReference>
<keyword evidence="2" id="KW-1185">Reference proteome</keyword>
<comment type="caution">
    <text evidence="1">The sequence shown here is derived from an EMBL/GenBank/DDBJ whole genome shotgun (WGS) entry which is preliminary data.</text>
</comment>
<dbReference type="EMBL" id="CM042021">
    <property type="protein sequence ID" value="KAI3818693.1"/>
    <property type="molecule type" value="Genomic_DNA"/>
</dbReference>
<evidence type="ECO:0000313" key="1">
    <source>
        <dbReference type="EMBL" id="KAI3818693.1"/>
    </source>
</evidence>
<sequence length="128" mass="13935">MISEDPFSIYKVIDHLDGVGFKNQEIDAPLSGSLEDDGTSSVHSSFPSKPPGFEEFVNQEMAFKHLGTDDVSMGSPSVTHHSKTNGGSLLHDLSKVIEMGRIMGFDMDGTSGDLEKFIKRMSEKVVGK</sequence>